<name>A0A4R3MAI1_9HYPH</name>
<keyword evidence="2" id="KW-0456">Lyase</keyword>
<dbReference type="SUPFAM" id="SSF52096">
    <property type="entry name" value="ClpP/crotonase"/>
    <property type="match status" value="1"/>
</dbReference>
<evidence type="ECO:0000256" key="1">
    <source>
        <dbReference type="ARBA" id="ARBA00005254"/>
    </source>
</evidence>
<dbReference type="GO" id="GO:0016836">
    <property type="term" value="F:hydro-lyase activity"/>
    <property type="evidence" value="ECO:0007669"/>
    <property type="project" value="UniProtKB-ARBA"/>
</dbReference>
<protein>
    <submittedName>
        <fullName evidence="4">Short chain enoyl-CoA hydratase</fullName>
    </submittedName>
</protein>
<dbReference type="InterPro" id="IPR001753">
    <property type="entry name" value="Enoyl-CoA_hydra/iso"/>
</dbReference>
<dbReference type="FunFam" id="3.90.226.10:FF:000009">
    <property type="entry name" value="Carnitinyl-CoA dehydratase"/>
    <property type="match status" value="1"/>
</dbReference>
<dbReference type="Gene3D" id="3.90.226.10">
    <property type="entry name" value="2-enoyl-CoA Hydratase, Chain A, domain 1"/>
    <property type="match status" value="1"/>
</dbReference>
<dbReference type="InterPro" id="IPR018376">
    <property type="entry name" value="Enoyl-CoA_hyd/isom_CS"/>
</dbReference>
<organism evidence="4 5">
    <name type="scientific">Tepidamorphus gemmatus</name>
    <dbReference type="NCBI Taxonomy" id="747076"/>
    <lineage>
        <taxon>Bacteria</taxon>
        <taxon>Pseudomonadati</taxon>
        <taxon>Pseudomonadota</taxon>
        <taxon>Alphaproteobacteria</taxon>
        <taxon>Hyphomicrobiales</taxon>
        <taxon>Tepidamorphaceae</taxon>
        <taxon>Tepidamorphus</taxon>
    </lineage>
</organism>
<keyword evidence="5" id="KW-1185">Reference proteome</keyword>
<proteinExistence type="inferred from homology"/>
<comment type="similarity">
    <text evidence="1 3">Belongs to the enoyl-CoA hydratase/isomerase family.</text>
</comment>
<dbReference type="PANTHER" id="PTHR11941">
    <property type="entry name" value="ENOYL-COA HYDRATASE-RELATED"/>
    <property type="match status" value="1"/>
</dbReference>
<evidence type="ECO:0000256" key="2">
    <source>
        <dbReference type="ARBA" id="ARBA00023239"/>
    </source>
</evidence>
<dbReference type="PROSITE" id="PS00166">
    <property type="entry name" value="ENOYL_COA_HYDRATASE"/>
    <property type="match status" value="1"/>
</dbReference>
<evidence type="ECO:0000256" key="3">
    <source>
        <dbReference type="RuleBase" id="RU003707"/>
    </source>
</evidence>
<accession>A0A4R3MAI1</accession>
<reference evidence="4 5" key="1">
    <citation type="submission" date="2019-03" db="EMBL/GenBank/DDBJ databases">
        <title>Genomic Encyclopedia of Type Strains, Phase IV (KMG-IV): sequencing the most valuable type-strain genomes for metagenomic binning, comparative biology and taxonomic classification.</title>
        <authorList>
            <person name="Goeker M."/>
        </authorList>
    </citation>
    <scope>NUCLEOTIDE SEQUENCE [LARGE SCALE GENOMIC DNA]</scope>
    <source>
        <strain evidence="4 5">DSM 19345</strain>
    </source>
</reference>
<gene>
    <name evidence="4" type="ORF">EDC22_109101</name>
</gene>
<dbReference type="Proteomes" id="UP000295678">
    <property type="component" value="Unassembled WGS sequence"/>
</dbReference>
<dbReference type="FunFam" id="1.10.12.10:FF:000001">
    <property type="entry name" value="Probable enoyl-CoA hydratase, mitochondrial"/>
    <property type="match status" value="1"/>
</dbReference>
<dbReference type="AlphaFoldDB" id="A0A4R3MAI1"/>
<dbReference type="GO" id="GO:0006635">
    <property type="term" value="P:fatty acid beta-oxidation"/>
    <property type="evidence" value="ECO:0007669"/>
    <property type="project" value="TreeGrafter"/>
</dbReference>
<comment type="caution">
    <text evidence="4">The sequence shown here is derived from an EMBL/GenBank/DDBJ whole genome shotgun (WGS) entry which is preliminary data.</text>
</comment>
<dbReference type="InterPro" id="IPR029045">
    <property type="entry name" value="ClpP/crotonase-like_dom_sf"/>
</dbReference>
<dbReference type="EMBL" id="SMAK01000009">
    <property type="protein sequence ID" value="TCT08425.1"/>
    <property type="molecule type" value="Genomic_DNA"/>
</dbReference>
<evidence type="ECO:0000313" key="4">
    <source>
        <dbReference type="EMBL" id="TCT08425.1"/>
    </source>
</evidence>
<dbReference type="PANTHER" id="PTHR11941:SF54">
    <property type="entry name" value="ENOYL-COA HYDRATASE, MITOCHONDRIAL"/>
    <property type="match status" value="1"/>
</dbReference>
<dbReference type="Gene3D" id="1.10.12.10">
    <property type="entry name" value="Lyase 2-enoyl-coa Hydratase, Chain A, domain 2"/>
    <property type="match status" value="1"/>
</dbReference>
<dbReference type="InterPro" id="IPR014748">
    <property type="entry name" value="Enoyl-CoA_hydra_C"/>
</dbReference>
<dbReference type="RefSeq" id="WP_132807348.1">
    <property type="nucleotide sequence ID" value="NZ_SMAK01000009.1"/>
</dbReference>
<sequence>MTSARATYETLELEEPRPGILLVRLNRPEVRNAISTQMGRDVLAVFSGLVADPGPWRCVVMTGAGDRAFCAGVDLKERRGMSDEAWHRQHRLFERMMLSILDCPLPVIAAVNGAAFAGGCEFVLLCDFAYAVPTARFALTEVTIGIMPGGGGTQTLQRRIGYGRAAEVILTGRPFSAQDAFDWGLVNRLCEPDALIREALDTAEAIARNAPLSVRQAKRSMLLGANMDLRTGMFFEIDAYNQLVHTEDRREGINAFNEKRTPVYRGR</sequence>
<dbReference type="CDD" id="cd06558">
    <property type="entry name" value="crotonase-like"/>
    <property type="match status" value="1"/>
</dbReference>
<dbReference type="OrthoDB" id="9807606at2"/>
<evidence type="ECO:0000313" key="5">
    <source>
        <dbReference type="Proteomes" id="UP000295678"/>
    </source>
</evidence>
<dbReference type="Pfam" id="PF00378">
    <property type="entry name" value="ECH_1"/>
    <property type="match status" value="1"/>
</dbReference>